<dbReference type="Pfam" id="PF01522">
    <property type="entry name" value="Polysacc_deac_1"/>
    <property type="match status" value="1"/>
</dbReference>
<dbReference type="InterPro" id="IPR050248">
    <property type="entry name" value="Polysacc_deacetylase_ArnD"/>
</dbReference>
<dbReference type="InterPro" id="IPR002509">
    <property type="entry name" value="NODB_dom"/>
</dbReference>
<accession>A0A174ETI8</accession>
<dbReference type="CDD" id="cd10959">
    <property type="entry name" value="CE4_NodB_like_3"/>
    <property type="match status" value="1"/>
</dbReference>
<dbReference type="PROSITE" id="PS51677">
    <property type="entry name" value="NODB"/>
    <property type="match status" value="1"/>
</dbReference>
<dbReference type="EC" id="3.-.-.-" evidence="2"/>
<dbReference type="AlphaFoldDB" id="A0A174ETI8"/>
<evidence type="ECO:0000313" key="3">
    <source>
        <dbReference type="Proteomes" id="UP000095651"/>
    </source>
</evidence>
<dbReference type="Proteomes" id="UP000095651">
    <property type="component" value="Unassembled WGS sequence"/>
</dbReference>
<organism evidence="2 3">
    <name type="scientific">Hungatella hathewayi</name>
    <dbReference type="NCBI Taxonomy" id="154046"/>
    <lineage>
        <taxon>Bacteria</taxon>
        <taxon>Bacillati</taxon>
        <taxon>Bacillota</taxon>
        <taxon>Clostridia</taxon>
        <taxon>Lachnospirales</taxon>
        <taxon>Lachnospiraceae</taxon>
        <taxon>Hungatella</taxon>
    </lineage>
</organism>
<dbReference type="InterPro" id="IPR011330">
    <property type="entry name" value="Glyco_hydro/deAcase_b/a-brl"/>
</dbReference>
<proteinExistence type="predicted"/>
<dbReference type="GO" id="GO:0016810">
    <property type="term" value="F:hydrolase activity, acting on carbon-nitrogen (but not peptide) bonds"/>
    <property type="evidence" value="ECO:0007669"/>
    <property type="project" value="InterPro"/>
</dbReference>
<sequence length="247" mass="28112">MYGMKWSRKWKWSRLAEALGLLAGGFAVHSVIPSLYYKHRNPAVLRRTGVPGTVMLTFDDGPDPDYTGRLLDLLKEEEVKAAFFVVTREAVKEEALIDRMLSEGHVVGFHSMDHQNAMVRGYLHTRKDFRTGSEFMKRKGISDIWYRPPWGLTNLFSWHFVRKYGMKMVLWDVMAEDWERGATAGSIRKKCLSRVKDGSILCLHDGGRRTGGAPGAPEKTLEALTYVIPALKEAGYRFILPSEAVFR</sequence>
<protein>
    <submittedName>
        <fullName evidence="2">Polysaccharide deacetylase</fullName>
        <ecNumber evidence="2">3.-.-.-</ecNumber>
    </submittedName>
</protein>
<dbReference type="GO" id="GO:0005975">
    <property type="term" value="P:carbohydrate metabolic process"/>
    <property type="evidence" value="ECO:0007669"/>
    <property type="project" value="InterPro"/>
</dbReference>
<dbReference type="Gene3D" id="3.20.20.370">
    <property type="entry name" value="Glycoside hydrolase/deacetylase"/>
    <property type="match status" value="1"/>
</dbReference>
<reference evidence="2 3" key="1">
    <citation type="submission" date="2015-09" db="EMBL/GenBank/DDBJ databases">
        <authorList>
            <consortium name="Pathogen Informatics"/>
        </authorList>
    </citation>
    <scope>NUCLEOTIDE SEQUENCE [LARGE SCALE GENOMIC DNA]</scope>
    <source>
        <strain evidence="2 3">2789STDY5608850</strain>
    </source>
</reference>
<gene>
    <name evidence="2" type="primary">pdaA_2</name>
    <name evidence="2" type="ORF">ERS852407_02666</name>
</gene>
<dbReference type="PANTHER" id="PTHR10587">
    <property type="entry name" value="GLYCOSYL TRANSFERASE-RELATED"/>
    <property type="match status" value="1"/>
</dbReference>
<dbReference type="SUPFAM" id="SSF88713">
    <property type="entry name" value="Glycoside hydrolase/deacetylase"/>
    <property type="match status" value="1"/>
</dbReference>
<dbReference type="EMBL" id="CYZE01000006">
    <property type="protein sequence ID" value="CUO39300.1"/>
    <property type="molecule type" value="Genomic_DNA"/>
</dbReference>
<keyword evidence="2" id="KW-0378">Hydrolase</keyword>
<evidence type="ECO:0000259" key="1">
    <source>
        <dbReference type="PROSITE" id="PS51677"/>
    </source>
</evidence>
<evidence type="ECO:0000313" key="2">
    <source>
        <dbReference type="EMBL" id="CUO39300.1"/>
    </source>
</evidence>
<feature type="domain" description="NodB homology" evidence="1">
    <location>
        <begin position="52"/>
        <end position="239"/>
    </location>
</feature>
<name>A0A174ETI8_9FIRM</name>